<dbReference type="Proteomes" id="UP000310636">
    <property type="component" value="Unassembled WGS sequence"/>
</dbReference>
<keyword evidence="2" id="KW-1185">Reference proteome</keyword>
<evidence type="ECO:0000313" key="1">
    <source>
        <dbReference type="EMBL" id="THF76250.1"/>
    </source>
</evidence>
<proteinExistence type="predicted"/>
<evidence type="ECO:0000313" key="2">
    <source>
        <dbReference type="Proteomes" id="UP000310636"/>
    </source>
</evidence>
<dbReference type="OrthoDB" id="5422155at2"/>
<protein>
    <submittedName>
        <fullName evidence="1">Uncharacterized protein</fullName>
    </submittedName>
</protein>
<dbReference type="RefSeq" id="WP_136371527.1">
    <property type="nucleotide sequence ID" value="NZ_SSOB01000026.1"/>
</dbReference>
<sequence>MSVKDEVIKLIQDLPENATVEDILYKLYARAKIEEGINELDAGKGVPHTEALEHIKKWLN</sequence>
<organism evidence="1 2">
    <name type="scientific">Cohnella fermenti</name>
    <dbReference type="NCBI Taxonomy" id="2565925"/>
    <lineage>
        <taxon>Bacteria</taxon>
        <taxon>Bacillati</taxon>
        <taxon>Bacillota</taxon>
        <taxon>Bacilli</taxon>
        <taxon>Bacillales</taxon>
        <taxon>Paenibacillaceae</taxon>
        <taxon>Cohnella</taxon>
    </lineage>
</organism>
<dbReference type="EMBL" id="SSOB01000026">
    <property type="protein sequence ID" value="THF76250.1"/>
    <property type="molecule type" value="Genomic_DNA"/>
</dbReference>
<name>A0A4S4BN82_9BACL</name>
<reference evidence="1 2" key="1">
    <citation type="submission" date="2019-04" db="EMBL/GenBank/DDBJ databases">
        <title>Cohnella sp. nov. isolated from preserved vegetables.</title>
        <authorList>
            <person name="Lin S.-Y."/>
            <person name="Hung M.-H."/>
            <person name="Young C.-C."/>
        </authorList>
    </citation>
    <scope>NUCLEOTIDE SEQUENCE [LARGE SCALE GENOMIC DNA]</scope>
    <source>
        <strain evidence="1 2">CC-MHH1044</strain>
    </source>
</reference>
<dbReference type="AlphaFoldDB" id="A0A4S4BN82"/>
<comment type="caution">
    <text evidence="1">The sequence shown here is derived from an EMBL/GenBank/DDBJ whole genome shotgun (WGS) entry which is preliminary data.</text>
</comment>
<gene>
    <name evidence="1" type="ORF">E6C55_19685</name>
</gene>
<accession>A0A4S4BN82</accession>